<dbReference type="EMBL" id="KL198023">
    <property type="protein sequence ID" value="KDQ17496.1"/>
    <property type="molecule type" value="Genomic_DNA"/>
</dbReference>
<dbReference type="STRING" id="930990.A0A067N138"/>
<dbReference type="SUPFAM" id="SSF57850">
    <property type="entry name" value="RING/U-box"/>
    <property type="match status" value="1"/>
</dbReference>
<sequence>MPSAPSPRRSRRIAGSTAPYATRSASSKAVPPKRTTYRPSMGTSNNPIVLDLSPPKAKPAASSSSRAPKPRISTATAARNKTRTPARADAKAGSKAIAPSTQVQLVLERPEHTEDTPSPDLKTEDATDPISLPSSKPGQIARATRQFSREVDDLQARQIKISEEEARLKGLDETIRNRKKALKKREEQIERLEQGAYKKSAQQMWDAMEQDITCGICMELMVAPQTFHQTRCGHVFCGPCILKIIFGSTCNGCNDWHGEPQVSCPMCNASTTLNPNAARRGNPLVPNRALASLISAFLEQMEGKGRDSQQEELGKWKTRDLVAKELMTGFNEAWDMQNKVAMGLVKKMLAQV</sequence>
<keyword evidence="2 4" id="KW-0863">Zinc-finger</keyword>
<feature type="compositionally biased region" description="Polar residues" evidence="5">
    <location>
        <begin position="37"/>
        <end position="47"/>
    </location>
</feature>
<evidence type="ECO:0000256" key="2">
    <source>
        <dbReference type="ARBA" id="ARBA00022771"/>
    </source>
</evidence>
<feature type="compositionally biased region" description="Low complexity" evidence="5">
    <location>
        <begin position="53"/>
        <end position="71"/>
    </location>
</feature>
<evidence type="ECO:0000256" key="4">
    <source>
        <dbReference type="PROSITE-ProRule" id="PRU00175"/>
    </source>
</evidence>
<evidence type="ECO:0000259" key="6">
    <source>
        <dbReference type="PROSITE" id="PS50089"/>
    </source>
</evidence>
<accession>A0A067N138</accession>
<dbReference type="OrthoDB" id="6105938at2759"/>
<name>A0A067N138_BOTB1</name>
<keyword evidence="8" id="KW-1185">Reference proteome</keyword>
<dbReference type="InParanoid" id="A0A067N138"/>
<keyword evidence="1" id="KW-0479">Metal-binding</keyword>
<evidence type="ECO:0000256" key="3">
    <source>
        <dbReference type="ARBA" id="ARBA00022833"/>
    </source>
</evidence>
<feature type="domain" description="RING-type" evidence="6">
    <location>
        <begin position="214"/>
        <end position="268"/>
    </location>
</feature>
<dbReference type="InterPro" id="IPR013083">
    <property type="entry name" value="Znf_RING/FYVE/PHD"/>
</dbReference>
<reference evidence="8" key="1">
    <citation type="journal article" date="2014" name="Proc. Natl. Acad. Sci. U.S.A.">
        <title>Extensive sampling of basidiomycete genomes demonstrates inadequacy of the white-rot/brown-rot paradigm for wood decay fungi.</title>
        <authorList>
            <person name="Riley R."/>
            <person name="Salamov A.A."/>
            <person name="Brown D.W."/>
            <person name="Nagy L.G."/>
            <person name="Floudas D."/>
            <person name="Held B.W."/>
            <person name="Levasseur A."/>
            <person name="Lombard V."/>
            <person name="Morin E."/>
            <person name="Otillar R."/>
            <person name="Lindquist E.A."/>
            <person name="Sun H."/>
            <person name="LaButti K.M."/>
            <person name="Schmutz J."/>
            <person name="Jabbour D."/>
            <person name="Luo H."/>
            <person name="Baker S.E."/>
            <person name="Pisabarro A.G."/>
            <person name="Walton J.D."/>
            <person name="Blanchette R.A."/>
            <person name="Henrissat B."/>
            <person name="Martin F."/>
            <person name="Cullen D."/>
            <person name="Hibbett D.S."/>
            <person name="Grigoriev I.V."/>
        </authorList>
    </citation>
    <scope>NUCLEOTIDE SEQUENCE [LARGE SCALE GENOMIC DNA]</scope>
    <source>
        <strain evidence="8">FD-172 SS1</strain>
    </source>
</reference>
<feature type="region of interest" description="Disordered" evidence="5">
    <location>
        <begin position="1"/>
        <end position="144"/>
    </location>
</feature>
<feature type="compositionally biased region" description="Basic and acidic residues" evidence="5">
    <location>
        <begin position="108"/>
        <end position="125"/>
    </location>
</feature>
<dbReference type="HOGENOM" id="CLU_787536_0_0_1"/>
<keyword evidence="3" id="KW-0862">Zinc</keyword>
<evidence type="ECO:0000256" key="1">
    <source>
        <dbReference type="ARBA" id="ARBA00022723"/>
    </source>
</evidence>
<evidence type="ECO:0000313" key="8">
    <source>
        <dbReference type="Proteomes" id="UP000027195"/>
    </source>
</evidence>
<evidence type="ECO:0000313" key="7">
    <source>
        <dbReference type="EMBL" id="KDQ17496.1"/>
    </source>
</evidence>
<dbReference type="InterPro" id="IPR001841">
    <property type="entry name" value="Znf_RING"/>
</dbReference>
<gene>
    <name evidence="7" type="ORF">BOTBODRAFT_171972</name>
</gene>
<dbReference type="SMART" id="SM00184">
    <property type="entry name" value="RING"/>
    <property type="match status" value="1"/>
</dbReference>
<dbReference type="Pfam" id="PF00097">
    <property type="entry name" value="zf-C3HC4"/>
    <property type="match status" value="1"/>
</dbReference>
<protein>
    <recommendedName>
        <fullName evidence="6">RING-type domain-containing protein</fullName>
    </recommendedName>
</protein>
<dbReference type="PROSITE" id="PS50089">
    <property type="entry name" value="ZF_RING_2"/>
    <property type="match status" value="1"/>
</dbReference>
<dbReference type="InterPro" id="IPR018957">
    <property type="entry name" value="Znf_C3HC4_RING-type"/>
</dbReference>
<dbReference type="PROSITE" id="PS00518">
    <property type="entry name" value="ZF_RING_1"/>
    <property type="match status" value="1"/>
</dbReference>
<dbReference type="InterPro" id="IPR047134">
    <property type="entry name" value="RNF4"/>
</dbReference>
<organism evidence="7 8">
    <name type="scientific">Botryobasidium botryosum (strain FD-172 SS1)</name>
    <dbReference type="NCBI Taxonomy" id="930990"/>
    <lineage>
        <taxon>Eukaryota</taxon>
        <taxon>Fungi</taxon>
        <taxon>Dikarya</taxon>
        <taxon>Basidiomycota</taxon>
        <taxon>Agaricomycotina</taxon>
        <taxon>Agaricomycetes</taxon>
        <taxon>Cantharellales</taxon>
        <taxon>Botryobasidiaceae</taxon>
        <taxon>Botryobasidium</taxon>
    </lineage>
</organism>
<dbReference type="InterPro" id="IPR017907">
    <property type="entry name" value="Znf_RING_CS"/>
</dbReference>
<evidence type="ECO:0000256" key="5">
    <source>
        <dbReference type="SAM" id="MobiDB-lite"/>
    </source>
</evidence>
<dbReference type="Proteomes" id="UP000027195">
    <property type="component" value="Unassembled WGS sequence"/>
</dbReference>
<dbReference type="AlphaFoldDB" id="A0A067N138"/>
<dbReference type="Gene3D" id="3.30.40.10">
    <property type="entry name" value="Zinc/RING finger domain, C3HC4 (zinc finger)"/>
    <property type="match status" value="1"/>
</dbReference>
<dbReference type="PANTHER" id="PTHR23041:SF78">
    <property type="entry name" value="E3 UBIQUITIN-PROTEIN LIGASE RNF4"/>
    <property type="match status" value="1"/>
</dbReference>
<dbReference type="GO" id="GO:0008270">
    <property type="term" value="F:zinc ion binding"/>
    <property type="evidence" value="ECO:0007669"/>
    <property type="project" value="UniProtKB-KW"/>
</dbReference>
<dbReference type="PANTHER" id="PTHR23041">
    <property type="entry name" value="RING FINGER DOMAIN-CONTAINING"/>
    <property type="match status" value="1"/>
</dbReference>
<proteinExistence type="predicted"/>